<dbReference type="EMBL" id="LKCN02000014">
    <property type="protein sequence ID" value="RCI09811.1"/>
    <property type="molecule type" value="Genomic_DNA"/>
</dbReference>
<proteinExistence type="predicted"/>
<dbReference type="AlphaFoldDB" id="A0A367L5W3"/>
<sequence length="158" mass="17682">FRWGFPAGEPGTGRREAEQRQAGSLILHIRGWEGHFILTRRTRLSPASIPSEPGFAAAFTQSKGEMDRWIDGWMEACLLVLCCFFLLLFTGYLRYYANSSIGQGGTSIGRTTCRRPFFSIDVDDVAAQVGTILFFAWEGTAVLCMAMRMSFSFLPAYL</sequence>
<evidence type="ECO:0000256" key="1">
    <source>
        <dbReference type="SAM" id="Phobius"/>
    </source>
</evidence>
<reference evidence="2 3" key="1">
    <citation type="journal article" date="2015" name="BMC Genomics">
        <title>Insights from the genome of Ophiocordyceps polyrhachis-furcata to pathogenicity and host specificity in insect fungi.</title>
        <authorList>
            <person name="Wichadakul D."/>
            <person name="Kobmoo N."/>
            <person name="Ingsriswang S."/>
            <person name="Tangphatsornruang S."/>
            <person name="Chantasingh D."/>
            <person name="Luangsa-ard J.J."/>
            <person name="Eurwilaichitr L."/>
        </authorList>
    </citation>
    <scope>NUCLEOTIDE SEQUENCE [LARGE SCALE GENOMIC DNA]</scope>
    <source>
        <strain evidence="2 3">BCC 54312</strain>
    </source>
</reference>
<keyword evidence="1" id="KW-0812">Transmembrane</keyword>
<protein>
    <submittedName>
        <fullName evidence="2">Uncharacterized protein</fullName>
    </submittedName>
</protein>
<feature type="transmembrane region" description="Helical" evidence="1">
    <location>
        <begin position="76"/>
        <end position="97"/>
    </location>
</feature>
<organism evidence="2 3">
    <name type="scientific">Ophiocordyceps polyrhachis-furcata BCC 54312</name>
    <dbReference type="NCBI Taxonomy" id="1330021"/>
    <lineage>
        <taxon>Eukaryota</taxon>
        <taxon>Fungi</taxon>
        <taxon>Dikarya</taxon>
        <taxon>Ascomycota</taxon>
        <taxon>Pezizomycotina</taxon>
        <taxon>Sordariomycetes</taxon>
        <taxon>Hypocreomycetidae</taxon>
        <taxon>Hypocreales</taxon>
        <taxon>Ophiocordycipitaceae</taxon>
        <taxon>Ophiocordyceps</taxon>
    </lineage>
</organism>
<comment type="caution">
    <text evidence="2">The sequence shown here is derived from an EMBL/GenBank/DDBJ whole genome shotgun (WGS) entry which is preliminary data.</text>
</comment>
<accession>A0A367L5W3</accession>
<evidence type="ECO:0000313" key="2">
    <source>
        <dbReference type="EMBL" id="RCI09811.1"/>
    </source>
</evidence>
<name>A0A367L5W3_9HYPO</name>
<dbReference type="Proteomes" id="UP000253664">
    <property type="component" value="Unassembled WGS sequence"/>
</dbReference>
<gene>
    <name evidence="2" type="ORF">L249_3896</name>
</gene>
<feature type="transmembrane region" description="Helical" evidence="1">
    <location>
        <begin position="125"/>
        <end position="146"/>
    </location>
</feature>
<keyword evidence="1" id="KW-1133">Transmembrane helix</keyword>
<keyword evidence="1" id="KW-0472">Membrane</keyword>
<keyword evidence="3" id="KW-1185">Reference proteome</keyword>
<evidence type="ECO:0000313" key="3">
    <source>
        <dbReference type="Proteomes" id="UP000253664"/>
    </source>
</evidence>
<feature type="non-terminal residue" evidence="2">
    <location>
        <position position="1"/>
    </location>
</feature>